<dbReference type="Gene3D" id="3.40.50.150">
    <property type="entry name" value="Vaccinia Virus protein VP39"/>
    <property type="match status" value="1"/>
</dbReference>
<gene>
    <name evidence="1" type="ORF">IPV69_12965</name>
</gene>
<name>A0A7M2X351_9BACT</name>
<proteinExistence type="predicted"/>
<dbReference type="CDD" id="cd02440">
    <property type="entry name" value="AdoMet_MTases"/>
    <property type="match status" value="1"/>
</dbReference>
<sequence>MTDLTHFDPLRDLDQMSQLVADASGVTVEEAHRRLLAEQARPGTAVSEDFAARGGRRYEPGSAMDAFYGSTDAFLYELAVWNRNRLKRGMRKWITRHMDRVSSIMQKSPLEVLSIGDGMGFDCLHWARHGHRVTYFELPGDGPRFAERLFRGAGISIPMLTDPASIPTGQFDAITCLDVLEHVPDVPGLVKTLVSYLRPGGVLYVSAPYFLILPWYPTHLRQNRRYSASLSPYREAGLNLIGGRPGWDPIVLQKPGGTASLRSSLSVAAVRGGSLLWLPGRFMAWPYAPLHYLRKWTGQKFE</sequence>
<keyword evidence="2" id="KW-1185">Reference proteome</keyword>
<protein>
    <submittedName>
        <fullName evidence="1">Class I SAM-dependent methyltransferase</fullName>
    </submittedName>
</protein>
<keyword evidence="1" id="KW-0489">Methyltransferase</keyword>
<evidence type="ECO:0000313" key="2">
    <source>
        <dbReference type="Proteomes" id="UP000593765"/>
    </source>
</evidence>
<dbReference type="InterPro" id="IPR029063">
    <property type="entry name" value="SAM-dependent_MTases_sf"/>
</dbReference>
<reference evidence="1 2" key="1">
    <citation type="submission" date="2020-10" db="EMBL/GenBank/DDBJ databases">
        <title>Wide distribution of Phycisphaera-like planctomycetes from WD2101 soil group in peatlands and genome analysis of the first cultivated representative.</title>
        <authorList>
            <person name="Dedysh S.N."/>
            <person name="Beletsky A.V."/>
            <person name="Ivanova A."/>
            <person name="Kulichevskaya I.S."/>
            <person name="Suzina N.E."/>
            <person name="Philippov D.A."/>
            <person name="Rakitin A.L."/>
            <person name="Mardanov A.V."/>
            <person name="Ravin N.V."/>
        </authorList>
    </citation>
    <scope>NUCLEOTIDE SEQUENCE [LARGE SCALE GENOMIC DNA]</scope>
    <source>
        <strain evidence="1 2">M1803</strain>
    </source>
</reference>
<dbReference type="GO" id="GO:0032259">
    <property type="term" value="P:methylation"/>
    <property type="evidence" value="ECO:0007669"/>
    <property type="project" value="UniProtKB-KW"/>
</dbReference>
<dbReference type="GO" id="GO:0008168">
    <property type="term" value="F:methyltransferase activity"/>
    <property type="evidence" value="ECO:0007669"/>
    <property type="project" value="UniProtKB-KW"/>
</dbReference>
<accession>A0A7M2X351</accession>
<evidence type="ECO:0000313" key="1">
    <source>
        <dbReference type="EMBL" id="QOV92207.1"/>
    </source>
</evidence>
<dbReference type="AlphaFoldDB" id="A0A7M2X351"/>
<dbReference type="Pfam" id="PF13489">
    <property type="entry name" value="Methyltransf_23"/>
    <property type="match status" value="1"/>
</dbReference>
<keyword evidence="1" id="KW-0808">Transferase</keyword>
<dbReference type="EMBL" id="CP063458">
    <property type="protein sequence ID" value="QOV92207.1"/>
    <property type="molecule type" value="Genomic_DNA"/>
</dbReference>
<organism evidence="1 2">
    <name type="scientific">Humisphaera borealis</name>
    <dbReference type="NCBI Taxonomy" id="2807512"/>
    <lineage>
        <taxon>Bacteria</taxon>
        <taxon>Pseudomonadati</taxon>
        <taxon>Planctomycetota</taxon>
        <taxon>Phycisphaerae</taxon>
        <taxon>Tepidisphaerales</taxon>
        <taxon>Tepidisphaeraceae</taxon>
        <taxon>Humisphaera</taxon>
    </lineage>
</organism>
<dbReference type="RefSeq" id="WP_206295539.1">
    <property type="nucleotide sequence ID" value="NZ_CP063458.1"/>
</dbReference>
<dbReference type="KEGG" id="hbs:IPV69_12965"/>
<dbReference type="SUPFAM" id="SSF53335">
    <property type="entry name" value="S-adenosyl-L-methionine-dependent methyltransferases"/>
    <property type="match status" value="1"/>
</dbReference>
<dbReference type="PANTHER" id="PTHR43861">
    <property type="entry name" value="TRANS-ACONITATE 2-METHYLTRANSFERASE-RELATED"/>
    <property type="match status" value="1"/>
</dbReference>
<dbReference type="Proteomes" id="UP000593765">
    <property type="component" value="Chromosome"/>
</dbReference>